<evidence type="ECO:0000259" key="1">
    <source>
        <dbReference type="Pfam" id="PF00883"/>
    </source>
</evidence>
<protein>
    <submittedName>
        <fullName evidence="2">Aminopeptidase</fullName>
    </submittedName>
</protein>
<dbReference type="Pfam" id="PF00883">
    <property type="entry name" value="Peptidase_M17"/>
    <property type="match status" value="1"/>
</dbReference>
<dbReference type="InterPro" id="IPR000819">
    <property type="entry name" value="Peptidase_M17_C"/>
</dbReference>
<dbReference type="GO" id="GO:0006508">
    <property type="term" value="P:proteolysis"/>
    <property type="evidence" value="ECO:0007669"/>
    <property type="project" value="InterPro"/>
</dbReference>
<keyword evidence="2" id="KW-0378">Hydrolase</keyword>
<dbReference type="GO" id="GO:0046872">
    <property type="term" value="F:metal ion binding"/>
    <property type="evidence" value="ECO:0007669"/>
    <property type="project" value="InterPro"/>
</dbReference>
<dbReference type="Gene3D" id="3.40.630.10">
    <property type="entry name" value="Zn peptidases"/>
    <property type="match status" value="1"/>
</dbReference>
<dbReference type="SUPFAM" id="SSF53187">
    <property type="entry name" value="Zn-dependent exopeptidases"/>
    <property type="match status" value="1"/>
</dbReference>
<dbReference type="GeneID" id="36346211"/>
<organism evidence="2 3">
    <name type="scientific">Echinococcus granulosus</name>
    <name type="common">Hydatid tapeworm</name>
    <dbReference type="NCBI Taxonomy" id="6210"/>
    <lineage>
        <taxon>Eukaryota</taxon>
        <taxon>Metazoa</taxon>
        <taxon>Spiralia</taxon>
        <taxon>Lophotrochozoa</taxon>
        <taxon>Platyhelminthes</taxon>
        <taxon>Cestoda</taxon>
        <taxon>Eucestoda</taxon>
        <taxon>Cyclophyllidea</taxon>
        <taxon>Taeniidae</taxon>
        <taxon>Echinococcus</taxon>
        <taxon>Echinococcus granulosus group</taxon>
    </lineage>
</organism>
<evidence type="ECO:0000313" key="2">
    <source>
        <dbReference type="EMBL" id="EUB54644.1"/>
    </source>
</evidence>
<sequence length="95" mass="10257">MFQDVLSGSLILKYQGVERHKGAVEDLAYNGGSTADTTFFLICKGITYDRGDIDAKVSMHGDKSGAAAVAGFYWTLSPLKPKGLSLPDKKMDLVK</sequence>
<evidence type="ECO:0000313" key="3">
    <source>
        <dbReference type="Proteomes" id="UP000019149"/>
    </source>
</evidence>
<dbReference type="CTD" id="36346211"/>
<gene>
    <name evidence="2" type="ORF">EGR_10496</name>
</gene>
<dbReference type="GO" id="GO:0070006">
    <property type="term" value="F:metalloaminopeptidase activity"/>
    <property type="evidence" value="ECO:0007669"/>
    <property type="project" value="InterPro"/>
</dbReference>
<proteinExistence type="predicted"/>
<feature type="domain" description="Cytosol aminopeptidase" evidence="1">
    <location>
        <begin position="19"/>
        <end position="82"/>
    </location>
</feature>
<dbReference type="STRING" id="6210.W6UMC6"/>
<accession>W6UMC6</accession>
<reference evidence="2 3" key="1">
    <citation type="journal article" date="2013" name="Nat. Genet.">
        <title>The genome of the hydatid tapeworm Echinococcus granulosus.</title>
        <authorList>
            <person name="Zheng H."/>
            <person name="Zhang W."/>
            <person name="Zhang L."/>
            <person name="Zhang Z."/>
            <person name="Li J."/>
            <person name="Lu G."/>
            <person name="Zhu Y."/>
            <person name="Wang Y."/>
            <person name="Huang Y."/>
            <person name="Liu J."/>
            <person name="Kang H."/>
            <person name="Chen J."/>
            <person name="Wang L."/>
            <person name="Chen A."/>
            <person name="Yu S."/>
            <person name="Gao Z."/>
            <person name="Jin L."/>
            <person name="Gu W."/>
            <person name="Wang Z."/>
            <person name="Zhao L."/>
            <person name="Shi B."/>
            <person name="Wen H."/>
            <person name="Lin R."/>
            <person name="Jones M.K."/>
            <person name="Brejova B."/>
            <person name="Vinar T."/>
            <person name="Zhao G."/>
            <person name="McManus D.P."/>
            <person name="Chen Z."/>
            <person name="Zhou Y."/>
            <person name="Wang S."/>
        </authorList>
    </citation>
    <scope>NUCLEOTIDE SEQUENCE [LARGE SCALE GENOMIC DNA]</scope>
</reference>
<comment type="caution">
    <text evidence="2">The sequence shown here is derived from an EMBL/GenBank/DDBJ whole genome shotgun (WGS) entry which is preliminary data.</text>
</comment>
<dbReference type="RefSeq" id="XP_024345840.1">
    <property type="nucleotide sequence ID" value="XM_024499745.1"/>
</dbReference>
<name>W6UMC6_ECHGR</name>
<keyword evidence="3" id="KW-1185">Reference proteome</keyword>
<keyword evidence="2" id="KW-0031">Aminopeptidase</keyword>
<keyword evidence="2" id="KW-0645">Protease</keyword>
<dbReference type="AlphaFoldDB" id="W6UMC6"/>
<dbReference type="Proteomes" id="UP000019149">
    <property type="component" value="Unassembled WGS sequence"/>
</dbReference>
<dbReference type="EMBL" id="APAU02000226">
    <property type="protein sequence ID" value="EUB54644.1"/>
    <property type="molecule type" value="Genomic_DNA"/>
</dbReference>
<dbReference type="KEGG" id="egl:EGR_10496"/>